<evidence type="ECO:0000259" key="3">
    <source>
        <dbReference type="PROSITE" id="PS51085"/>
    </source>
</evidence>
<evidence type="ECO:0000259" key="4">
    <source>
        <dbReference type="PROSITE" id="PS51384"/>
    </source>
</evidence>
<dbReference type="Gene3D" id="3.40.50.80">
    <property type="entry name" value="Nucleotide-binding domain of ferredoxin-NADP reductase (FNR) module"/>
    <property type="match status" value="1"/>
</dbReference>
<dbReference type="Pfam" id="PF00111">
    <property type="entry name" value="Fer2"/>
    <property type="match status" value="1"/>
</dbReference>
<feature type="domain" description="2Fe-2S ferredoxin-type" evidence="3">
    <location>
        <begin position="163"/>
        <end position="253"/>
    </location>
</feature>
<gene>
    <name evidence="5" type="ORF">DFR35_0186</name>
</gene>
<keyword evidence="2" id="KW-0408">Iron</keyword>
<sequence length="491" mass="53004">MAQMLTVSRAAHLIGVTRASLQKMISAGELSSFDGMVSSEDLTRLFPDIRLEESGAFERITKIREEAFGRRVRERILPNQEILAERLAAQSEELEDVRRHLAHYHDLIEALRERMALAANDSPQDALADLASFLDQGLASVLGSEEPADAVAVMDEVLRVVSAHVTVKPSGREFFVEGNESVLKAALRAGLAPSYGCGNGNCGLCKARVVSGKLHQVQQSDYLLSANERAQGYALLCSHTAVSDLVVEMLEAHSAADIPQQEIVARVKSATPLDGEVMMLHLQTPRSNRLRFLAGQSLTLSVTGSTATFRGDYAIASCPCDDRNLLFHIRRDDGDEFARRLFAGALKAQDAVSIFGPWGDFILDQDSRRPLLFIACDTGFAPMPSLIDNALAADEIGTMTMVWAATRPGGHYLANQCRAWADALDDFRYVPLTAADAAAAATAALQAVRQQPEDPAACDVYVAGGPSFTPAVVDGLRAAGVPEAQIHSVIY</sequence>
<dbReference type="EMBL" id="RCCI01000004">
    <property type="protein sequence ID" value="RLJ67637.1"/>
    <property type="molecule type" value="Genomic_DNA"/>
</dbReference>
<evidence type="ECO:0000256" key="2">
    <source>
        <dbReference type="ARBA" id="ARBA00022714"/>
    </source>
</evidence>
<dbReference type="InterPro" id="IPR039261">
    <property type="entry name" value="FNR_nucleotide-bd"/>
</dbReference>
<evidence type="ECO:0000256" key="1">
    <source>
        <dbReference type="ARBA" id="ARBA00001974"/>
    </source>
</evidence>
<dbReference type="InterPro" id="IPR001041">
    <property type="entry name" value="2Fe-2S_ferredoxin-type"/>
</dbReference>
<dbReference type="SUPFAM" id="SSF63380">
    <property type="entry name" value="Riboflavin synthase domain-like"/>
    <property type="match status" value="1"/>
</dbReference>
<dbReference type="PROSITE" id="PS51384">
    <property type="entry name" value="FAD_FR"/>
    <property type="match status" value="1"/>
</dbReference>
<dbReference type="PROSITE" id="PS51085">
    <property type="entry name" value="2FE2S_FER_2"/>
    <property type="match status" value="1"/>
</dbReference>
<evidence type="ECO:0000313" key="5">
    <source>
        <dbReference type="EMBL" id="RLJ67637.1"/>
    </source>
</evidence>
<dbReference type="CDD" id="cd00207">
    <property type="entry name" value="fer2"/>
    <property type="match status" value="1"/>
</dbReference>
<feature type="domain" description="FAD-binding FR-type" evidence="4">
    <location>
        <begin position="260"/>
        <end position="364"/>
    </location>
</feature>
<dbReference type="Proteomes" id="UP000268908">
    <property type="component" value="Unassembled WGS sequence"/>
</dbReference>
<evidence type="ECO:0000313" key="6">
    <source>
        <dbReference type="Proteomes" id="UP000268908"/>
    </source>
</evidence>
<dbReference type="InterPro" id="IPR006058">
    <property type="entry name" value="2Fe2S_fd_BS"/>
</dbReference>
<dbReference type="PANTHER" id="PTHR47354">
    <property type="entry name" value="NADH OXIDOREDUCTASE HCR"/>
    <property type="match status" value="1"/>
</dbReference>
<dbReference type="GO" id="GO:0051537">
    <property type="term" value="F:2 iron, 2 sulfur cluster binding"/>
    <property type="evidence" value="ECO:0007669"/>
    <property type="project" value="UniProtKB-KW"/>
</dbReference>
<keyword evidence="6" id="KW-1185">Reference proteome</keyword>
<organism evidence="5 6">
    <name type="scientific">Sulfurisoma sediminicola</name>
    <dbReference type="NCBI Taxonomy" id="1381557"/>
    <lineage>
        <taxon>Bacteria</taxon>
        <taxon>Pseudomonadati</taxon>
        <taxon>Pseudomonadota</taxon>
        <taxon>Betaproteobacteria</taxon>
        <taxon>Nitrosomonadales</taxon>
        <taxon>Sterolibacteriaceae</taxon>
        <taxon>Sulfurisoma</taxon>
    </lineage>
</organism>
<dbReference type="InterPro" id="IPR036010">
    <property type="entry name" value="2Fe-2S_ferredoxin-like_sf"/>
</dbReference>
<proteinExistence type="predicted"/>
<dbReference type="OrthoDB" id="9806195at2"/>
<keyword evidence="2" id="KW-0411">Iron-sulfur</keyword>
<dbReference type="SUPFAM" id="SSF52343">
    <property type="entry name" value="Ferredoxin reductase-like, C-terminal NADP-linked domain"/>
    <property type="match status" value="1"/>
</dbReference>
<dbReference type="AlphaFoldDB" id="A0A497XJS2"/>
<comment type="cofactor">
    <cofactor evidence="1">
        <name>FAD</name>
        <dbReference type="ChEBI" id="CHEBI:57692"/>
    </cofactor>
</comment>
<dbReference type="InterPro" id="IPR017927">
    <property type="entry name" value="FAD-bd_FR_type"/>
</dbReference>
<dbReference type="PROSITE" id="PS00197">
    <property type="entry name" value="2FE2S_FER_1"/>
    <property type="match status" value="1"/>
</dbReference>
<reference evidence="5 6" key="1">
    <citation type="submission" date="2018-10" db="EMBL/GenBank/DDBJ databases">
        <title>Genomic Encyclopedia of Type Strains, Phase IV (KMG-IV): sequencing the most valuable type-strain genomes for metagenomic binning, comparative biology and taxonomic classification.</title>
        <authorList>
            <person name="Goeker M."/>
        </authorList>
    </citation>
    <scope>NUCLEOTIDE SEQUENCE [LARGE SCALE GENOMIC DNA]</scope>
    <source>
        <strain evidence="5 6">DSM 26916</strain>
    </source>
</reference>
<keyword evidence="2" id="KW-0479">Metal-binding</keyword>
<dbReference type="InterPro" id="IPR050415">
    <property type="entry name" value="MRET"/>
</dbReference>
<dbReference type="PRINTS" id="PR00410">
    <property type="entry name" value="PHEHYDRXLASE"/>
</dbReference>
<name>A0A497XJS2_9PROT</name>
<comment type="caution">
    <text evidence="5">The sequence shown here is derived from an EMBL/GenBank/DDBJ whole genome shotgun (WGS) entry which is preliminary data.</text>
</comment>
<dbReference type="Gene3D" id="3.10.20.30">
    <property type="match status" value="1"/>
</dbReference>
<dbReference type="InterPro" id="IPR012675">
    <property type="entry name" value="Beta-grasp_dom_sf"/>
</dbReference>
<dbReference type="GO" id="GO:0016491">
    <property type="term" value="F:oxidoreductase activity"/>
    <property type="evidence" value="ECO:0007669"/>
    <property type="project" value="InterPro"/>
</dbReference>
<protein>
    <submittedName>
        <fullName evidence="5">CDP-4-dehydro-6-deoxyglucose reductase</fullName>
    </submittedName>
</protein>
<dbReference type="Gene3D" id="2.40.30.10">
    <property type="entry name" value="Translation factors"/>
    <property type="match status" value="1"/>
</dbReference>
<accession>A0A497XJS2</accession>
<dbReference type="SUPFAM" id="SSF54292">
    <property type="entry name" value="2Fe-2S ferredoxin-like"/>
    <property type="match status" value="1"/>
</dbReference>
<dbReference type="Pfam" id="PF00175">
    <property type="entry name" value="NAD_binding_1"/>
    <property type="match status" value="1"/>
</dbReference>
<dbReference type="PANTHER" id="PTHR47354:SF5">
    <property type="entry name" value="PROTEIN RFBI"/>
    <property type="match status" value="1"/>
</dbReference>
<dbReference type="InterPro" id="IPR017938">
    <property type="entry name" value="Riboflavin_synthase-like_b-brl"/>
</dbReference>
<keyword evidence="2" id="KW-0001">2Fe-2S</keyword>
<dbReference type="InterPro" id="IPR001433">
    <property type="entry name" value="OxRdtase_FAD/NAD-bd"/>
</dbReference>